<feature type="binding site" evidence="6">
    <location>
        <position position="89"/>
    </location>
    <ligand>
        <name>[4Fe-4S] cluster</name>
        <dbReference type="ChEBI" id="CHEBI:49883"/>
        <note>4Fe-4S-S-AdoMet</note>
    </ligand>
</feature>
<dbReference type="InterPro" id="IPR058240">
    <property type="entry name" value="rSAM_sf"/>
</dbReference>
<dbReference type="InterPro" id="IPR007197">
    <property type="entry name" value="rSAM"/>
</dbReference>
<organism evidence="8">
    <name type="scientific">Mesoaciditoga lauensis</name>
    <dbReference type="NCBI Taxonomy" id="1495039"/>
    <lineage>
        <taxon>Bacteria</taxon>
        <taxon>Thermotogati</taxon>
        <taxon>Thermotogota</taxon>
        <taxon>Thermotogae</taxon>
        <taxon>Mesoaciditogales</taxon>
        <taxon>Mesoaciditogaceae</taxon>
        <taxon>Mesoaciditoga</taxon>
    </lineage>
</organism>
<evidence type="ECO:0000256" key="1">
    <source>
        <dbReference type="ARBA" id="ARBA00022485"/>
    </source>
</evidence>
<protein>
    <submittedName>
        <fullName evidence="8">AmmeMemoRadiSam system radical SAM enzyme</fullName>
    </submittedName>
</protein>
<dbReference type="GO" id="GO:0003824">
    <property type="term" value="F:catalytic activity"/>
    <property type="evidence" value="ECO:0007669"/>
    <property type="project" value="InterPro"/>
</dbReference>
<dbReference type="PANTHER" id="PTHR30352:SF5">
    <property type="entry name" value="PYRUVATE FORMATE-LYASE 1-ACTIVATING ENZYME"/>
    <property type="match status" value="1"/>
</dbReference>
<name>A0A7V3RDW1_9BACT</name>
<sequence>MREALFFELLDAERVKCDLCPHHCILKNGQTGICGVRKNIDGALYSLNYGQVSAVSMDPIEKKPLFHFHPGEEILSIGSWGCNMACPFCQNWEISHAIPHVRDFSPAQFVSLTRAHHSFGIAYTYSEPIVWFEYVLDCARSAMKDGLDNVLVTNGFIEEQPFKLLIQYFSAMNIDVKSFDPEYYRKVLGGQRDIVMKNVEAAHKAGVHVEITTLVVPGDNDSEEEIDGISGWLSSIDRSIPLHLSRYYPNYKYDRPATDVDLLEKLWHVAKAHLDYVYIGNVPGMHEDTICPNCGQIVIKRMGYDVKIVGLDEEGSCTNCHHPIAVRKVI</sequence>
<dbReference type="SFLD" id="SFLDS00029">
    <property type="entry name" value="Radical_SAM"/>
    <property type="match status" value="1"/>
</dbReference>
<dbReference type="InterPro" id="IPR027596">
    <property type="entry name" value="AmmeMemoSam_rS"/>
</dbReference>
<comment type="cofactor">
    <cofactor evidence="6">
        <name>[4Fe-4S] cluster</name>
        <dbReference type="ChEBI" id="CHEBI:49883"/>
    </cofactor>
    <text evidence="6">Binds 1 [4Fe-4S] cluster. The cluster is coordinated with 3 cysteines and an exchangeable S-adenosyl-L-methionine.</text>
</comment>
<evidence type="ECO:0000313" key="8">
    <source>
        <dbReference type="EMBL" id="HGE74878.1"/>
    </source>
</evidence>
<evidence type="ECO:0000256" key="5">
    <source>
        <dbReference type="ARBA" id="ARBA00023014"/>
    </source>
</evidence>
<dbReference type="PIRSF" id="PIRSF004869">
    <property type="entry name" value="PflX_prd"/>
    <property type="match status" value="1"/>
</dbReference>
<dbReference type="InterPro" id="IPR016431">
    <property type="entry name" value="Pyrv-formate_lyase-activ_prd"/>
</dbReference>
<dbReference type="InterPro" id="IPR034457">
    <property type="entry name" value="Organic_radical-activating"/>
</dbReference>
<gene>
    <name evidence="8" type="primary">amrS</name>
    <name evidence="8" type="ORF">ENX73_01985</name>
</gene>
<accession>A0A7V3RDW1</accession>
<keyword evidence="4 6" id="KW-0408">Iron</keyword>
<dbReference type="CDD" id="cd01335">
    <property type="entry name" value="Radical_SAM"/>
    <property type="match status" value="1"/>
</dbReference>
<keyword evidence="5 6" id="KW-0411">Iron-sulfur</keyword>
<dbReference type="SFLD" id="SFLDG01101">
    <property type="entry name" value="Uncharacterised_Radical_SAM_Su"/>
    <property type="match status" value="1"/>
</dbReference>
<dbReference type="AlphaFoldDB" id="A0A7V3RDW1"/>
<evidence type="ECO:0000256" key="4">
    <source>
        <dbReference type="ARBA" id="ARBA00023004"/>
    </source>
</evidence>
<evidence type="ECO:0000256" key="3">
    <source>
        <dbReference type="ARBA" id="ARBA00022723"/>
    </source>
</evidence>
<dbReference type="EMBL" id="DTPE01000082">
    <property type="protein sequence ID" value="HGE74878.1"/>
    <property type="molecule type" value="Genomic_DNA"/>
</dbReference>
<dbReference type="InterPro" id="IPR013785">
    <property type="entry name" value="Aldolase_TIM"/>
</dbReference>
<dbReference type="GO" id="GO:0051539">
    <property type="term" value="F:4 iron, 4 sulfur cluster binding"/>
    <property type="evidence" value="ECO:0007669"/>
    <property type="project" value="UniProtKB-KW"/>
</dbReference>
<dbReference type="SUPFAM" id="SSF102114">
    <property type="entry name" value="Radical SAM enzymes"/>
    <property type="match status" value="1"/>
</dbReference>
<evidence type="ECO:0000256" key="6">
    <source>
        <dbReference type="PIRSR" id="PIRSR004869-50"/>
    </source>
</evidence>
<feature type="binding site" evidence="6">
    <location>
        <position position="82"/>
    </location>
    <ligand>
        <name>[4Fe-4S] cluster</name>
        <dbReference type="ChEBI" id="CHEBI:49883"/>
        <note>4Fe-4S-S-AdoMet</note>
    </ligand>
</feature>
<comment type="caution">
    <text evidence="8">The sequence shown here is derived from an EMBL/GenBank/DDBJ whole genome shotgun (WGS) entry which is preliminary data.</text>
</comment>
<dbReference type="NCBIfam" id="TIGR04337">
    <property type="entry name" value="AmmeMemoSam_rS"/>
    <property type="match status" value="1"/>
</dbReference>
<keyword evidence="3 6" id="KW-0479">Metal-binding</keyword>
<keyword evidence="2 6" id="KW-0949">S-adenosyl-L-methionine</keyword>
<evidence type="ECO:0000259" key="7">
    <source>
        <dbReference type="PROSITE" id="PS51918"/>
    </source>
</evidence>
<reference evidence="8" key="1">
    <citation type="journal article" date="2020" name="mSystems">
        <title>Genome- and Community-Level Interaction Insights into Carbon Utilization and Element Cycling Functions of Hydrothermarchaeota in Hydrothermal Sediment.</title>
        <authorList>
            <person name="Zhou Z."/>
            <person name="Liu Y."/>
            <person name="Xu W."/>
            <person name="Pan J."/>
            <person name="Luo Z.H."/>
            <person name="Li M."/>
        </authorList>
    </citation>
    <scope>NUCLEOTIDE SEQUENCE [LARGE SCALE GENOMIC DNA]</scope>
    <source>
        <strain evidence="8">SpSt-966</strain>
    </source>
</reference>
<dbReference type="PANTHER" id="PTHR30352">
    <property type="entry name" value="PYRUVATE FORMATE-LYASE-ACTIVATING ENZYME"/>
    <property type="match status" value="1"/>
</dbReference>
<proteinExistence type="predicted"/>
<evidence type="ECO:0000256" key="2">
    <source>
        <dbReference type="ARBA" id="ARBA00022691"/>
    </source>
</evidence>
<dbReference type="GO" id="GO:0046872">
    <property type="term" value="F:metal ion binding"/>
    <property type="evidence" value="ECO:0007669"/>
    <property type="project" value="UniProtKB-KW"/>
</dbReference>
<dbReference type="PROSITE" id="PS51918">
    <property type="entry name" value="RADICAL_SAM"/>
    <property type="match status" value="1"/>
</dbReference>
<dbReference type="Gene3D" id="3.20.20.70">
    <property type="entry name" value="Aldolase class I"/>
    <property type="match status" value="1"/>
</dbReference>
<feature type="binding site" evidence="6">
    <location>
        <position position="86"/>
    </location>
    <ligand>
        <name>[4Fe-4S] cluster</name>
        <dbReference type="ChEBI" id="CHEBI:49883"/>
        <note>4Fe-4S-S-AdoMet</note>
    </ligand>
</feature>
<keyword evidence="1" id="KW-0004">4Fe-4S</keyword>
<feature type="domain" description="Radical SAM core" evidence="7">
    <location>
        <begin position="67"/>
        <end position="279"/>
    </location>
</feature>
<dbReference type="Pfam" id="PF04055">
    <property type="entry name" value="Radical_SAM"/>
    <property type="match status" value="1"/>
</dbReference>